<dbReference type="EMBL" id="WSES01000002">
    <property type="protein sequence ID" value="MVW59665.1"/>
    <property type="molecule type" value="Genomic_DNA"/>
</dbReference>
<evidence type="ECO:0000259" key="3">
    <source>
        <dbReference type="Pfam" id="PF04717"/>
    </source>
</evidence>
<proteinExistence type="inferred from homology"/>
<reference evidence="6 7" key="1">
    <citation type="submission" date="2019-12" db="EMBL/GenBank/DDBJ databases">
        <authorList>
            <person name="Li C."/>
            <person name="Zhao J."/>
        </authorList>
    </citation>
    <scope>NUCLEOTIDE SEQUENCE [LARGE SCALE GENOMIC DNA]</scope>
    <source>
        <strain evidence="6 7">NEAU-DD11</strain>
    </source>
</reference>
<dbReference type="AlphaFoldDB" id="A0A7X3FXL1"/>
<dbReference type="InterPro" id="IPR017847">
    <property type="entry name" value="T6SS_RhsGE_Vgr_subset"/>
</dbReference>
<dbReference type="Pfam" id="PF10106">
    <property type="entry name" value="DUF2345"/>
    <property type="match status" value="1"/>
</dbReference>
<dbReference type="Gene3D" id="3.55.50.10">
    <property type="entry name" value="Baseplate protein-like domains"/>
    <property type="match status" value="1"/>
</dbReference>
<protein>
    <submittedName>
        <fullName evidence="6">Type VI secretion system tip protein VgrG</fullName>
    </submittedName>
</protein>
<feature type="region of interest" description="Disordered" evidence="2">
    <location>
        <begin position="465"/>
        <end position="486"/>
    </location>
</feature>
<evidence type="ECO:0000259" key="4">
    <source>
        <dbReference type="Pfam" id="PF10106"/>
    </source>
</evidence>
<dbReference type="Pfam" id="PF13296">
    <property type="entry name" value="T6SS_Vgr"/>
    <property type="match status" value="1"/>
</dbReference>
<dbReference type="InterPro" id="IPR018769">
    <property type="entry name" value="VgrG2_DUF2345"/>
</dbReference>
<dbReference type="SUPFAM" id="SSF69255">
    <property type="entry name" value="gp5 N-terminal domain-like"/>
    <property type="match status" value="1"/>
</dbReference>
<dbReference type="NCBIfam" id="TIGR03361">
    <property type="entry name" value="VI_Rhs_Vgr"/>
    <property type="match status" value="1"/>
</dbReference>
<feature type="domain" description="DUF2345" evidence="4">
    <location>
        <begin position="735"/>
        <end position="893"/>
    </location>
</feature>
<keyword evidence="7" id="KW-1185">Reference proteome</keyword>
<name>A0A7X3FXL1_9BURK</name>
<dbReference type="Gene3D" id="4.10.220.110">
    <property type="match status" value="1"/>
</dbReference>
<dbReference type="Proteomes" id="UP000443353">
    <property type="component" value="Unassembled WGS sequence"/>
</dbReference>
<feature type="region of interest" description="Disordered" evidence="2">
    <location>
        <begin position="1052"/>
        <end position="1071"/>
    </location>
</feature>
<feature type="domain" description="Putative type VI secretion system Rhs element associated Vgr" evidence="5">
    <location>
        <begin position="594"/>
        <end position="699"/>
    </location>
</feature>
<dbReference type="InterPro" id="IPR006531">
    <property type="entry name" value="Gp5/Vgr_OB"/>
</dbReference>
<sequence>MLTSSLPLTVQAIQALVARFTQSSRALRLHTPLGDDVLLAESLHGEEAIATGYRLRVSALSTDARLALKSLLGQPVLLELLAGPFQGVRPFHGHVTAAEMTGANGGLARYTLTIEPWTAFLALGRDSRVFQDKTIVDIIDTVFSAYDGKGRLAPAWRFQVDHSLYPRRSLTTQYQESDLAFVRRLMSEEGLFAFFEHEGDPDGATLGAHTLVIADSNDAFKPNTQALVRFTQSGAVMREDSIDRWRTEARLATNAVELRSWDYRARQVRAVGAAGQDPVELASRDIPGVYAYTSREHGARIAERQLQALEAGKVVHVGAGTVRTFTPGTTFTLADHAWGSAADAFLLVRVRHLAHNNLDADTASTLARHLGHDPVAALNDEILSASMHARGKRVAERPVYRNSFDAIPAATPYRDSQVDGHGRLLHPRPTVQGQQTAIVVGPPGTAIHTDRDHRIKVQFHWQRGAASHSRLDHPDAEGHTGAPADDRAGTWVRVATPLAPVAGANWGSHALPRVGQEVLIDFLDGNIDRPVVIGAVYNGAGAGDAQHNTVVGGPGAATGNAGAWFPGAAGAHAHAAVLSGLKSQAMQASGNGAGAYSQLVFDDTPGQARVALQRHAKAHRGTTELNLGHLVHQTDNQRLGAVGLGAELKTEHGATIRAGRGLLVATERSSAEGSALESGPAAAQIEQSRTLQHGLAETAGKHNARMAGETSSDKLPAIDALAKAAATLTTPSIDGAVTAYGQPQLQLYAPAGIAAATPASTVIASGTTTSITAGQDIGFASQGNIIHSVKAGVSLFTYGKATGNSKPSQETGIRMHAASGKVSTQSQSGQTRLTADKMITVASIAKSVNVAAKDHVLLTAQGAYIRLSGGDIELHGPGKIAFKASMKEFTGPQSATPSLPYMPHPANIENYLELNYRWDDMQPMVGAPYTVVFDNGVTRRGKLDKNGFAHLDNVPAIGATVMFGEDERDARPRRPWKPNALHGTRPSSAEHAEELLEQYFAQEDAHLKQNYFPDEIETMVVGSDHDYEFHYDDYLYEGEDTADSRQLVRTYRELHDDEHGDDARDGEEAQT</sequence>
<dbReference type="NCBIfam" id="TIGR01646">
    <property type="entry name" value="vgr_GE"/>
    <property type="match status" value="1"/>
</dbReference>
<dbReference type="Gene3D" id="2.30.110.50">
    <property type="match status" value="1"/>
</dbReference>
<evidence type="ECO:0000256" key="2">
    <source>
        <dbReference type="SAM" id="MobiDB-lite"/>
    </source>
</evidence>
<comment type="similarity">
    <text evidence="1">Belongs to the VgrG protein family.</text>
</comment>
<feature type="compositionally biased region" description="Basic and acidic residues" evidence="2">
    <location>
        <begin position="469"/>
        <end position="486"/>
    </location>
</feature>
<comment type="caution">
    <text evidence="6">The sequence shown here is derived from an EMBL/GenBank/DDBJ whole genome shotgun (WGS) entry which is preliminary data.</text>
</comment>
<dbReference type="SUPFAM" id="SSF69279">
    <property type="entry name" value="Phage tail proteins"/>
    <property type="match status" value="2"/>
</dbReference>
<accession>A0A7X3FXL1</accession>
<dbReference type="Pfam" id="PF04717">
    <property type="entry name" value="Phage_base_V"/>
    <property type="match status" value="1"/>
</dbReference>
<evidence type="ECO:0000313" key="7">
    <source>
        <dbReference type="Proteomes" id="UP000443353"/>
    </source>
</evidence>
<gene>
    <name evidence="6" type="primary">tssI</name>
    <name evidence="6" type="ORF">GPY61_06955</name>
</gene>
<feature type="region of interest" description="Disordered" evidence="2">
    <location>
        <begin position="966"/>
        <end position="989"/>
    </location>
</feature>
<dbReference type="InterPro" id="IPR006533">
    <property type="entry name" value="T6SS_Vgr_RhsGE"/>
</dbReference>
<evidence type="ECO:0000313" key="6">
    <source>
        <dbReference type="EMBL" id="MVW59665.1"/>
    </source>
</evidence>
<dbReference type="InterPro" id="IPR028244">
    <property type="entry name" value="T6SS_Rhs_Vgr_dom"/>
</dbReference>
<evidence type="ECO:0000259" key="5">
    <source>
        <dbReference type="Pfam" id="PF13296"/>
    </source>
</evidence>
<dbReference type="RefSeq" id="WP_160407822.1">
    <property type="nucleotide sequence ID" value="NZ_WSES01000002.1"/>
</dbReference>
<dbReference type="Gene3D" id="2.40.50.230">
    <property type="entry name" value="Gp5 N-terminal domain"/>
    <property type="match status" value="1"/>
</dbReference>
<dbReference type="Pfam" id="PF05954">
    <property type="entry name" value="Phage_GPD"/>
    <property type="match status" value="1"/>
</dbReference>
<organism evidence="6 7">
    <name type="scientific">Massilia cellulosiltytica</name>
    <dbReference type="NCBI Taxonomy" id="2683234"/>
    <lineage>
        <taxon>Bacteria</taxon>
        <taxon>Pseudomonadati</taxon>
        <taxon>Pseudomonadota</taxon>
        <taxon>Betaproteobacteria</taxon>
        <taxon>Burkholderiales</taxon>
        <taxon>Oxalobacteraceae</taxon>
        <taxon>Telluria group</taxon>
        <taxon>Massilia</taxon>
    </lineage>
</organism>
<dbReference type="InterPro" id="IPR037026">
    <property type="entry name" value="Vgr_OB-fold_dom_sf"/>
</dbReference>
<feature type="domain" description="Gp5/Type VI secretion system Vgr protein OB-fold" evidence="3">
    <location>
        <begin position="486"/>
        <end position="537"/>
    </location>
</feature>
<evidence type="ECO:0000256" key="1">
    <source>
        <dbReference type="ARBA" id="ARBA00005558"/>
    </source>
</evidence>